<name>A0ABQ8JA92_DERPT</name>
<comment type="caution">
    <text evidence="1">The sequence shown here is derived from an EMBL/GenBank/DDBJ whole genome shotgun (WGS) entry which is preliminary data.</text>
</comment>
<gene>
    <name evidence="1" type="ORF">DERP_009579</name>
</gene>
<evidence type="ECO:0000313" key="2">
    <source>
        <dbReference type="Proteomes" id="UP000887458"/>
    </source>
</evidence>
<dbReference type="EMBL" id="NJHN03000058">
    <property type="protein sequence ID" value="KAH9419522.1"/>
    <property type="molecule type" value="Genomic_DNA"/>
</dbReference>
<proteinExistence type="predicted"/>
<reference evidence="1 2" key="1">
    <citation type="journal article" date="2018" name="J. Allergy Clin. Immunol.">
        <title>High-quality assembly of Dermatophagoides pteronyssinus genome and transcriptome reveals a wide range of novel allergens.</title>
        <authorList>
            <person name="Liu X.Y."/>
            <person name="Yang K.Y."/>
            <person name="Wang M.Q."/>
            <person name="Kwok J.S."/>
            <person name="Zeng X."/>
            <person name="Yang Z."/>
            <person name="Xiao X.J."/>
            <person name="Lau C.P."/>
            <person name="Li Y."/>
            <person name="Huang Z.M."/>
            <person name="Ba J.G."/>
            <person name="Yim A.K."/>
            <person name="Ouyang C.Y."/>
            <person name="Ngai S.M."/>
            <person name="Chan T.F."/>
            <person name="Leung E.L."/>
            <person name="Liu L."/>
            <person name="Liu Z.G."/>
            <person name="Tsui S.K."/>
        </authorList>
    </citation>
    <scope>NUCLEOTIDE SEQUENCE [LARGE SCALE GENOMIC DNA]</scope>
    <source>
        <strain evidence="1">Derp</strain>
    </source>
</reference>
<keyword evidence="2" id="KW-1185">Reference proteome</keyword>
<reference evidence="1 2" key="2">
    <citation type="journal article" date="2022" name="Mol. Biol. Evol.">
        <title>Comparative Genomics Reveals Insights into the Divergent Evolution of Astigmatic Mites and Household Pest Adaptations.</title>
        <authorList>
            <person name="Xiong Q."/>
            <person name="Wan A.T."/>
            <person name="Liu X."/>
            <person name="Fung C.S."/>
            <person name="Xiao X."/>
            <person name="Malainual N."/>
            <person name="Hou J."/>
            <person name="Wang L."/>
            <person name="Wang M."/>
            <person name="Yang K.Y."/>
            <person name="Cui Y."/>
            <person name="Leung E.L."/>
            <person name="Nong W."/>
            <person name="Shin S.K."/>
            <person name="Au S.W."/>
            <person name="Jeong K.Y."/>
            <person name="Chew F.T."/>
            <person name="Hui J.H."/>
            <person name="Leung T.F."/>
            <person name="Tungtrongchitr A."/>
            <person name="Zhong N."/>
            <person name="Liu Z."/>
            <person name="Tsui S.K."/>
        </authorList>
    </citation>
    <scope>NUCLEOTIDE SEQUENCE [LARGE SCALE GENOMIC DNA]</scope>
    <source>
        <strain evidence="1">Derp</strain>
    </source>
</reference>
<accession>A0ABQ8JA92</accession>
<organism evidence="1 2">
    <name type="scientific">Dermatophagoides pteronyssinus</name>
    <name type="common">European house dust mite</name>
    <dbReference type="NCBI Taxonomy" id="6956"/>
    <lineage>
        <taxon>Eukaryota</taxon>
        <taxon>Metazoa</taxon>
        <taxon>Ecdysozoa</taxon>
        <taxon>Arthropoda</taxon>
        <taxon>Chelicerata</taxon>
        <taxon>Arachnida</taxon>
        <taxon>Acari</taxon>
        <taxon>Acariformes</taxon>
        <taxon>Sarcoptiformes</taxon>
        <taxon>Astigmata</taxon>
        <taxon>Psoroptidia</taxon>
        <taxon>Analgoidea</taxon>
        <taxon>Pyroglyphidae</taxon>
        <taxon>Dermatophagoidinae</taxon>
        <taxon>Dermatophagoides</taxon>
    </lineage>
</organism>
<sequence>MQWSIPFELIGIIRKKNFVVKCYDVHAFTYTQKKNFFIHDQIECIRIRIVLVISNDQHINL</sequence>
<protein>
    <submittedName>
        <fullName evidence="1">Uncharacterized protein</fullName>
    </submittedName>
</protein>
<evidence type="ECO:0000313" key="1">
    <source>
        <dbReference type="EMBL" id="KAH9419522.1"/>
    </source>
</evidence>
<dbReference type="Proteomes" id="UP000887458">
    <property type="component" value="Unassembled WGS sequence"/>
</dbReference>